<evidence type="ECO:0000256" key="7">
    <source>
        <dbReference type="ARBA" id="ARBA00022737"/>
    </source>
</evidence>
<name>A0A7X5UR05_9PSEU</name>
<accession>A0A7X5UR05</accession>
<comment type="similarity">
    <text evidence="2 14">Belongs to the peptidase M50B family.</text>
</comment>
<feature type="domain" description="CBS" evidence="19">
    <location>
        <begin position="252"/>
        <end position="310"/>
    </location>
</feature>
<keyword evidence="12 17" id="KW-0129">CBS domain</keyword>
<dbReference type="RefSeq" id="WP_167170842.1">
    <property type="nucleotide sequence ID" value="NZ_JAAOYM010000001.1"/>
</dbReference>
<evidence type="ECO:0000256" key="3">
    <source>
        <dbReference type="ARBA" id="ARBA00022475"/>
    </source>
</evidence>
<evidence type="ECO:0000313" key="20">
    <source>
        <dbReference type="EMBL" id="NIJ12292.1"/>
    </source>
</evidence>
<keyword evidence="11 14" id="KW-0482">Metalloprotease</keyword>
<feature type="transmembrane region" description="Helical" evidence="14">
    <location>
        <begin position="217"/>
        <end position="234"/>
    </location>
</feature>
<dbReference type="PANTHER" id="PTHR39188:SF3">
    <property type="entry name" value="STAGE IV SPORULATION PROTEIN FB"/>
    <property type="match status" value="1"/>
</dbReference>
<dbReference type="Pfam" id="PF00571">
    <property type="entry name" value="CBS"/>
    <property type="match status" value="1"/>
</dbReference>
<evidence type="ECO:0000256" key="9">
    <source>
        <dbReference type="ARBA" id="ARBA00022833"/>
    </source>
</evidence>
<dbReference type="Proteomes" id="UP000545493">
    <property type="component" value="Unassembled WGS sequence"/>
</dbReference>
<sequence>MFTATVPLGRIRGVRIGAHWSVLIIVGLIAYLLATSLLPTAVPGRAGGWYWFTGIATSVLFMASLLAHEVSHAITARHYGVPTKRITLWMLGGAAELEKEPPHPRADFLIAFAGPATSLLIGGVCWGLAALVQDLVPPLAFAALLWLGLTNVVIAVFNLLPGAPLDGGRLVRSAVWKRTGDRQRAARAAARAGQVLGALLLVAGFVEVLGFGQFSGLWLALIGWFLIGAAAAELRHSQLHQRLGGMPVREVMTRHPEVAPGWWTVESFLERTADRSRHRVFPVVSFEGVPLGVVSLAELARLSGDERITRRVADVCRTPPAVPIVPADTPVEEVLANTPLRAGRDLVLVTEYANNSEKTGLAGVVSADDLGRTVELAALREDAATRSGDTGRASDPATGSAANGQPRHARTRRQGAR</sequence>
<dbReference type="GO" id="GO:0046872">
    <property type="term" value="F:metal ion binding"/>
    <property type="evidence" value="ECO:0007669"/>
    <property type="project" value="UniProtKB-UniRule"/>
</dbReference>
<keyword evidence="6 14" id="KW-0479">Metal-binding</keyword>
<dbReference type="GO" id="GO:0006508">
    <property type="term" value="P:proteolysis"/>
    <property type="evidence" value="ECO:0007669"/>
    <property type="project" value="UniProtKB-KW"/>
</dbReference>
<evidence type="ECO:0000256" key="17">
    <source>
        <dbReference type="PROSITE-ProRule" id="PRU00703"/>
    </source>
</evidence>
<evidence type="ECO:0000313" key="21">
    <source>
        <dbReference type="Proteomes" id="UP000545493"/>
    </source>
</evidence>
<feature type="transmembrane region" description="Helical" evidence="14">
    <location>
        <begin position="192"/>
        <end position="211"/>
    </location>
</feature>
<evidence type="ECO:0000256" key="13">
    <source>
        <dbReference type="ARBA" id="ARBA00023136"/>
    </source>
</evidence>
<evidence type="ECO:0000256" key="2">
    <source>
        <dbReference type="ARBA" id="ARBA00007931"/>
    </source>
</evidence>
<dbReference type="InterPro" id="IPR008915">
    <property type="entry name" value="Peptidase_M50"/>
</dbReference>
<dbReference type="EMBL" id="JAAOYM010000001">
    <property type="protein sequence ID" value="NIJ12292.1"/>
    <property type="molecule type" value="Genomic_DNA"/>
</dbReference>
<dbReference type="Gene3D" id="3.10.580.10">
    <property type="entry name" value="CBS-domain"/>
    <property type="match status" value="1"/>
</dbReference>
<evidence type="ECO:0000256" key="15">
    <source>
        <dbReference type="PIRSR" id="PIRSR006404-1"/>
    </source>
</evidence>
<dbReference type="CDD" id="cd06164">
    <property type="entry name" value="S2P-M50_SpoIVFB_CBS"/>
    <property type="match status" value="1"/>
</dbReference>
<keyword evidence="5 14" id="KW-0812">Transmembrane</keyword>
<protein>
    <recommendedName>
        <fullName evidence="14">Zinc metalloprotease</fullName>
    </recommendedName>
</protein>
<keyword evidence="9 14" id="KW-0862">Zinc</keyword>
<reference evidence="20 21" key="1">
    <citation type="submission" date="2020-03" db="EMBL/GenBank/DDBJ databases">
        <title>Sequencing the genomes of 1000 actinobacteria strains.</title>
        <authorList>
            <person name="Klenk H.-P."/>
        </authorList>
    </citation>
    <scope>NUCLEOTIDE SEQUENCE [LARGE SCALE GENOMIC DNA]</scope>
    <source>
        <strain evidence="20 21">DSM 45685</strain>
    </source>
</reference>
<proteinExistence type="inferred from homology"/>
<comment type="cofactor">
    <cofactor evidence="14 16">
        <name>Zn(2+)</name>
        <dbReference type="ChEBI" id="CHEBI:29105"/>
    </cofactor>
    <text evidence="14 16">Binds 1 zinc ion per subunit.</text>
</comment>
<gene>
    <name evidence="20" type="ORF">FHU38_002636</name>
</gene>
<comment type="subcellular location">
    <subcellularLocation>
        <location evidence="1 14">Cell membrane</location>
        <topology evidence="1 14">Multi-pass membrane protein</topology>
    </subcellularLocation>
</comment>
<feature type="binding site" evidence="16">
    <location>
        <position position="72"/>
    </location>
    <ligand>
        <name>Zn(2+)</name>
        <dbReference type="ChEBI" id="CHEBI:29105"/>
        <note>catalytic</note>
    </ligand>
</feature>
<feature type="binding site" evidence="16">
    <location>
        <position position="68"/>
    </location>
    <ligand>
        <name>Zn(2+)</name>
        <dbReference type="ChEBI" id="CHEBI:29105"/>
        <note>catalytic</note>
    </ligand>
</feature>
<keyword evidence="8 14" id="KW-0378">Hydrolase</keyword>
<evidence type="ECO:0000256" key="11">
    <source>
        <dbReference type="ARBA" id="ARBA00023049"/>
    </source>
</evidence>
<organism evidence="20 21">
    <name type="scientific">Saccharomonospora amisosensis</name>
    <dbReference type="NCBI Taxonomy" id="1128677"/>
    <lineage>
        <taxon>Bacteria</taxon>
        <taxon>Bacillati</taxon>
        <taxon>Actinomycetota</taxon>
        <taxon>Actinomycetes</taxon>
        <taxon>Pseudonocardiales</taxon>
        <taxon>Pseudonocardiaceae</taxon>
        <taxon>Saccharomonospora</taxon>
    </lineage>
</organism>
<dbReference type="GO" id="GO:0005886">
    <property type="term" value="C:plasma membrane"/>
    <property type="evidence" value="ECO:0007669"/>
    <property type="project" value="UniProtKB-SubCell"/>
</dbReference>
<feature type="transmembrane region" description="Helical" evidence="14">
    <location>
        <begin position="20"/>
        <end position="42"/>
    </location>
</feature>
<dbReference type="InterPro" id="IPR000644">
    <property type="entry name" value="CBS_dom"/>
</dbReference>
<feature type="transmembrane region" description="Helical" evidence="14">
    <location>
        <begin position="108"/>
        <end position="132"/>
    </location>
</feature>
<evidence type="ECO:0000259" key="19">
    <source>
        <dbReference type="PROSITE" id="PS51371"/>
    </source>
</evidence>
<keyword evidence="10 14" id="KW-1133">Transmembrane helix</keyword>
<comment type="caution">
    <text evidence="20">The sequence shown here is derived from an EMBL/GenBank/DDBJ whole genome shotgun (WGS) entry which is preliminary data.</text>
</comment>
<feature type="transmembrane region" description="Helical" evidence="14">
    <location>
        <begin position="48"/>
        <end position="67"/>
    </location>
</feature>
<keyword evidence="21" id="KW-1185">Reference proteome</keyword>
<evidence type="ECO:0000256" key="4">
    <source>
        <dbReference type="ARBA" id="ARBA00022670"/>
    </source>
</evidence>
<feature type="binding site" evidence="16">
    <location>
        <position position="166"/>
    </location>
    <ligand>
        <name>Zn(2+)</name>
        <dbReference type="ChEBI" id="CHEBI:29105"/>
        <note>catalytic</note>
    </ligand>
</feature>
<keyword evidence="3 14" id="KW-1003">Cell membrane</keyword>
<dbReference type="PIRSF" id="PIRSF006404">
    <property type="entry name" value="UCP006404_Pept_M50_CBS"/>
    <property type="match status" value="1"/>
</dbReference>
<evidence type="ECO:0000256" key="1">
    <source>
        <dbReference type="ARBA" id="ARBA00004651"/>
    </source>
</evidence>
<evidence type="ECO:0000256" key="14">
    <source>
        <dbReference type="PIRNR" id="PIRNR006404"/>
    </source>
</evidence>
<evidence type="ECO:0000256" key="18">
    <source>
        <dbReference type="SAM" id="MobiDB-lite"/>
    </source>
</evidence>
<dbReference type="SUPFAM" id="SSF54631">
    <property type="entry name" value="CBS-domain pair"/>
    <property type="match status" value="1"/>
</dbReference>
<evidence type="ECO:0000256" key="12">
    <source>
        <dbReference type="ARBA" id="ARBA00023122"/>
    </source>
</evidence>
<dbReference type="InterPro" id="IPR016483">
    <property type="entry name" value="UCP006404_Pept_M50_CBS"/>
</dbReference>
<feature type="transmembrane region" description="Helical" evidence="14">
    <location>
        <begin position="138"/>
        <end position="160"/>
    </location>
</feature>
<dbReference type="PANTHER" id="PTHR39188">
    <property type="entry name" value="MEMBRANE-ASSOCIATED ZINC METALLOPROTEASE M50B"/>
    <property type="match status" value="1"/>
</dbReference>
<evidence type="ECO:0000256" key="10">
    <source>
        <dbReference type="ARBA" id="ARBA00022989"/>
    </source>
</evidence>
<dbReference type="InterPro" id="IPR046342">
    <property type="entry name" value="CBS_dom_sf"/>
</dbReference>
<feature type="compositionally biased region" description="Basic residues" evidence="18">
    <location>
        <begin position="407"/>
        <end position="417"/>
    </location>
</feature>
<dbReference type="AlphaFoldDB" id="A0A7X5UR05"/>
<keyword evidence="13 14" id="KW-0472">Membrane</keyword>
<dbReference type="GO" id="GO:0008237">
    <property type="term" value="F:metallopeptidase activity"/>
    <property type="evidence" value="ECO:0007669"/>
    <property type="project" value="UniProtKB-UniRule"/>
</dbReference>
<keyword evidence="7" id="KW-0677">Repeat</keyword>
<evidence type="ECO:0000256" key="8">
    <source>
        <dbReference type="ARBA" id="ARBA00022801"/>
    </source>
</evidence>
<dbReference type="PROSITE" id="PS51371">
    <property type="entry name" value="CBS"/>
    <property type="match status" value="1"/>
</dbReference>
<dbReference type="Pfam" id="PF02163">
    <property type="entry name" value="Peptidase_M50"/>
    <property type="match status" value="2"/>
</dbReference>
<feature type="region of interest" description="Disordered" evidence="18">
    <location>
        <begin position="381"/>
        <end position="417"/>
    </location>
</feature>
<evidence type="ECO:0000256" key="5">
    <source>
        <dbReference type="ARBA" id="ARBA00022692"/>
    </source>
</evidence>
<keyword evidence="4 14" id="KW-0645">Protease</keyword>
<feature type="active site" evidence="15">
    <location>
        <position position="69"/>
    </location>
</feature>
<evidence type="ECO:0000256" key="16">
    <source>
        <dbReference type="PIRSR" id="PIRSR006404-2"/>
    </source>
</evidence>
<evidence type="ECO:0000256" key="6">
    <source>
        <dbReference type="ARBA" id="ARBA00022723"/>
    </source>
</evidence>